<dbReference type="Proteomes" id="UP000593564">
    <property type="component" value="Unassembled WGS sequence"/>
</dbReference>
<gene>
    <name evidence="2" type="ORF">HYC85_012499</name>
</gene>
<dbReference type="PANTHER" id="PTHR31602:SF42">
    <property type="entry name" value="GROWTH-REGULATING FACTOR 2"/>
    <property type="match status" value="1"/>
</dbReference>
<keyword evidence="3" id="KW-1185">Reference proteome</keyword>
<evidence type="ECO:0000313" key="3">
    <source>
        <dbReference type="Proteomes" id="UP000593564"/>
    </source>
</evidence>
<sequence length="340" mass="38008">MITKKHVDRHSRWNTISCRILALTLRVQSQTLQPTAASGVLGGQLWRPNIESRRDSGESNIEESRFETFEKLCLLSRRRSLTIDCCGRPPKCAPECPVGSRSSRMTYARFQRVAKHSFISLHIRLFRHFPSGIFQQPRSQAKAVSSDKRKEIACLRDVVANQKYCEWHMNRGHHRSRKPMEGQSGHFVSGPTTTTTVKLASFTSAALVVPRGSTTNSLSLSHHPQLKNLQPGTPNPCASTPHINRFFLNNENVGETIQDATDLSMLSITLLNNPFDLKLEVSTQTLCSTLCIKAPPSIAAETIAHCATSMMEKASHNTQSINSWMIGLKPSSQFQSLWMP</sequence>
<name>A0A7J7HFA5_CAMSI</name>
<keyword evidence="1" id="KW-0539">Nucleus</keyword>
<reference evidence="2 3" key="2">
    <citation type="submission" date="2020-07" db="EMBL/GenBank/DDBJ databases">
        <title>Genome assembly of wild tea tree DASZ reveals pedigree and selection history of tea varieties.</title>
        <authorList>
            <person name="Zhang W."/>
        </authorList>
    </citation>
    <scope>NUCLEOTIDE SEQUENCE [LARGE SCALE GENOMIC DNA]</scope>
    <source>
        <strain evidence="3">cv. G240</strain>
        <tissue evidence="2">Leaf</tissue>
    </source>
</reference>
<comment type="subcellular location">
    <subcellularLocation>
        <location evidence="1">Nucleus</location>
    </subcellularLocation>
</comment>
<dbReference type="GO" id="GO:0006351">
    <property type="term" value="P:DNA-templated transcription"/>
    <property type="evidence" value="ECO:0007669"/>
    <property type="project" value="UniProtKB-UniRule"/>
</dbReference>
<proteinExistence type="inferred from homology"/>
<evidence type="ECO:0000256" key="1">
    <source>
        <dbReference type="RuleBase" id="RU367127"/>
    </source>
</evidence>
<organism evidence="2 3">
    <name type="scientific">Camellia sinensis</name>
    <name type="common">Tea plant</name>
    <name type="synonym">Thea sinensis</name>
    <dbReference type="NCBI Taxonomy" id="4442"/>
    <lineage>
        <taxon>Eukaryota</taxon>
        <taxon>Viridiplantae</taxon>
        <taxon>Streptophyta</taxon>
        <taxon>Embryophyta</taxon>
        <taxon>Tracheophyta</taxon>
        <taxon>Spermatophyta</taxon>
        <taxon>Magnoliopsida</taxon>
        <taxon>eudicotyledons</taxon>
        <taxon>Gunneridae</taxon>
        <taxon>Pentapetalae</taxon>
        <taxon>asterids</taxon>
        <taxon>Ericales</taxon>
        <taxon>Theaceae</taxon>
        <taxon>Camellia</taxon>
    </lineage>
</organism>
<keyword evidence="1" id="KW-0805">Transcription regulation</keyword>
<dbReference type="AlphaFoldDB" id="A0A7J7HFA5"/>
<dbReference type="GO" id="GO:0005634">
    <property type="term" value="C:nucleus"/>
    <property type="evidence" value="ECO:0007669"/>
    <property type="project" value="UniProtKB-SubCell"/>
</dbReference>
<comment type="similarity">
    <text evidence="1">Belongs to the GRF family.</text>
</comment>
<comment type="domain">
    <text evidence="1">The QLQ domain and WRC domain may be involved in protein-protein interaction and DNA-binding, respectively.</text>
</comment>
<dbReference type="EMBL" id="JACBKZ010000005">
    <property type="protein sequence ID" value="KAF5950506.1"/>
    <property type="molecule type" value="Genomic_DNA"/>
</dbReference>
<keyword evidence="1" id="KW-0010">Activator</keyword>
<dbReference type="PANTHER" id="PTHR31602">
    <property type="entry name" value="GROWTH-REGULATING FACTOR 5"/>
    <property type="match status" value="1"/>
</dbReference>
<keyword evidence="1" id="KW-0804">Transcription</keyword>
<comment type="function">
    <text evidence="1">Transcription activator.</text>
</comment>
<evidence type="ECO:0000313" key="2">
    <source>
        <dbReference type="EMBL" id="KAF5950506.1"/>
    </source>
</evidence>
<dbReference type="GO" id="GO:0032502">
    <property type="term" value="P:developmental process"/>
    <property type="evidence" value="ECO:0007669"/>
    <property type="project" value="InterPro"/>
</dbReference>
<reference evidence="3" key="1">
    <citation type="journal article" date="2020" name="Nat. Commun.">
        <title>Genome assembly of wild tea tree DASZ reveals pedigree and selection history of tea varieties.</title>
        <authorList>
            <person name="Zhang W."/>
            <person name="Zhang Y."/>
            <person name="Qiu H."/>
            <person name="Guo Y."/>
            <person name="Wan H."/>
            <person name="Zhang X."/>
            <person name="Scossa F."/>
            <person name="Alseekh S."/>
            <person name="Zhang Q."/>
            <person name="Wang P."/>
            <person name="Xu L."/>
            <person name="Schmidt M.H."/>
            <person name="Jia X."/>
            <person name="Li D."/>
            <person name="Zhu A."/>
            <person name="Guo F."/>
            <person name="Chen W."/>
            <person name="Ni D."/>
            <person name="Usadel B."/>
            <person name="Fernie A.R."/>
            <person name="Wen W."/>
        </authorList>
    </citation>
    <scope>NUCLEOTIDE SEQUENCE [LARGE SCALE GENOMIC DNA]</scope>
    <source>
        <strain evidence="3">cv. G240</strain>
    </source>
</reference>
<comment type="caution">
    <text evidence="2">The sequence shown here is derived from an EMBL/GenBank/DDBJ whole genome shotgun (WGS) entry which is preliminary data.</text>
</comment>
<dbReference type="InterPro" id="IPR031137">
    <property type="entry name" value="GRF"/>
</dbReference>
<protein>
    <recommendedName>
        <fullName evidence="1">Growth-regulating factor</fullName>
    </recommendedName>
</protein>
<dbReference type="GO" id="GO:0005524">
    <property type="term" value="F:ATP binding"/>
    <property type="evidence" value="ECO:0007669"/>
    <property type="project" value="UniProtKB-UniRule"/>
</dbReference>
<accession>A0A7J7HFA5</accession>